<evidence type="ECO:0000256" key="5">
    <source>
        <dbReference type="ARBA" id="ARBA00023295"/>
    </source>
</evidence>
<dbReference type="InterPro" id="IPR006102">
    <property type="entry name" value="Ig-like_GH2"/>
</dbReference>
<name>A0AAE3DWA4_9FIRM</name>
<dbReference type="Pfam" id="PF02929">
    <property type="entry name" value="Bgal_small_N"/>
    <property type="match status" value="1"/>
</dbReference>
<evidence type="ECO:0000256" key="3">
    <source>
        <dbReference type="ARBA" id="ARBA00012756"/>
    </source>
</evidence>
<dbReference type="InterPro" id="IPR008979">
    <property type="entry name" value="Galactose-bd-like_sf"/>
</dbReference>
<dbReference type="SUPFAM" id="SSF49785">
    <property type="entry name" value="Galactose-binding domain-like"/>
    <property type="match status" value="1"/>
</dbReference>
<evidence type="ECO:0000256" key="6">
    <source>
        <dbReference type="ARBA" id="ARBA00032230"/>
    </source>
</evidence>
<dbReference type="GO" id="GO:0009341">
    <property type="term" value="C:beta-galactosidase complex"/>
    <property type="evidence" value="ECO:0007669"/>
    <property type="project" value="InterPro"/>
</dbReference>
<evidence type="ECO:0000259" key="8">
    <source>
        <dbReference type="SMART" id="SM01038"/>
    </source>
</evidence>
<evidence type="ECO:0000256" key="1">
    <source>
        <dbReference type="ARBA" id="ARBA00001412"/>
    </source>
</evidence>
<dbReference type="EC" id="3.2.1.23" evidence="3 7"/>
<evidence type="ECO:0000313" key="9">
    <source>
        <dbReference type="EMBL" id="MCC2191476.1"/>
    </source>
</evidence>
<dbReference type="InterPro" id="IPR004199">
    <property type="entry name" value="B-gal_small/dom_5"/>
</dbReference>
<protein>
    <recommendedName>
        <fullName evidence="3 7">Beta-galactosidase</fullName>
        <ecNumber evidence="3 7">3.2.1.23</ecNumber>
    </recommendedName>
    <alternativeName>
        <fullName evidence="6 7">Lactase</fullName>
    </alternativeName>
</protein>
<dbReference type="SUPFAM" id="SSF51445">
    <property type="entry name" value="(Trans)glycosidases"/>
    <property type="match status" value="1"/>
</dbReference>
<dbReference type="InterPro" id="IPR006103">
    <property type="entry name" value="Glyco_hydro_2_cat"/>
</dbReference>
<dbReference type="InterPro" id="IPR006104">
    <property type="entry name" value="Glyco_hydro_2_N"/>
</dbReference>
<organism evidence="9 10">
    <name type="scientific">Fusicatenibacter faecihominis</name>
    <dbReference type="NCBI Taxonomy" id="2881276"/>
    <lineage>
        <taxon>Bacteria</taxon>
        <taxon>Bacillati</taxon>
        <taxon>Bacillota</taxon>
        <taxon>Clostridia</taxon>
        <taxon>Lachnospirales</taxon>
        <taxon>Lachnospiraceae</taxon>
        <taxon>Fusicatenibacter</taxon>
    </lineage>
</organism>
<evidence type="ECO:0000256" key="7">
    <source>
        <dbReference type="RuleBase" id="RU361154"/>
    </source>
</evidence>
<dbReference type="Proteomes" id="UP001197875">
    <property type="component" value="Unassembled WGS sequence"/>
</dbReference>
<evidence type="ECO:0000256" key="2">
    <source>
        <dbReference type="ARBA" id="ARBA00007401"/>
    </source>
</evidence>
<dbReference type="EMBL" id="JAJEPR010000059">
    <property type="protein sequence ID" value="MCC2191476.1"/>
    <property type="molecule type" value="Genomic_DNA"/>
</dbReference>
<keyword evidence="4 7" id="KW-0378">Hydrolase</keyword>
<dbReference type="InterPro" id="IPR050347">
    <property type="entry name" value="Bact_Beta-galactosidase"/>
</dbReference>
<proteinExistence type="inferred from homology"/>
<comment type="caution">
    <text evidence="9">The sequence shown here is derived from an EMBL/GenBank/DDBJ whole genome shotgun (WGS) entry which is preliminary data.</text>
</comment>
<dbReference type="InterPro" id="IPR032312">
    <property type="entry name" value="LacZ_4"/>
</dbReference>
<dbReference type="SMART" id="SM01038">
    <property type="entry name" value="Bgal_small_N"/>
    <property type="match status" value="1"/>
</dbReference>
<accession>A0AAE3DWA4</accession>
<dbReference type="Pfam" id="PF16353">
    <property type="entry name" value="LacZ_4"/>
    <property type="match status" value="1"/>
</dbReference>
<dbReference type="PANTHER" id="PTHR46323">
    <property type="entry name" value="BETA-GALACTOSIDASE"/>
    <property type="match status" value="1"/>
</dbReference>
<sequence length="1011" mass="117759">MIVPRYYENLSVLHENTMPARAYYIPASRRMDNLVEHREESDRMQLLNGTWKFQYFNSIYDIQDSFFEKNYDTENFDEIQVPSVWQMAGYDTHQYTNIRYPFPFDPPYVPQDIPCGAYVHTFEYSRDEKAPKSFLNFEGVDSCFYIWINGSYIGYSQVSHMTSEFDVTDVLQDGTNTVAVLVMKWCDGSYLEDQDKFRMSGIFRDVYILKRPKQAISDYHIKTRIEDMFAKVEIEMKFYSPLNVKISIEDRNGAVVALGSIAEEGTAVLEIASPELWNTENPYLYKLILETENEVIVDHIALRKIEIKDQVIYLNGQKIKFRGVNRHDSDPVTGFTINPEQITTDLTLMKQHNFNAIRSSHYPNAPFFYEMCDKYGFMVIDEADIEAHGPFMIYRKEDTDYNRFKRWNEKIADDPVWEEAIVDRVKLMVERDKNRFCIVMWSMGNESAYGCNFEKALEWTKNFDPDRITQYESARYRNYDETYDYSNLDVYSRMYPALSEIQEYLDKDGSKPFLLVEYCHSMGNGPGDFEDYFQMIQDNDKMCGGFVWEWCDHAIAHGTAENGKTIYAYGGDHGEEIHDGNFCMDGLVYPDRTVHTGLLEYKNVYRPARVISYNKESGELVLHNYMDFDDLKDYVKISYELTQDGLVISKGILPEFSVAPHGEGKTNLKINVPENGKCYLKLIYHLKKELPLLDEDHILGFDEIEVSKEDTKCKLAEKWIPKTVVDSELQVNENDTQIHIKGREFAYTIDKRTVLFTEMKFAGREYLNHPMELNIWRAPTDNDMYIKSEWKKAHYDKAYTRAYTTEVVQGKHGVKITSHASVVAETVQKILDVTITWKIEAAGKIDADIAVTKDDEFPDLPRFGVRMFLDKKLSAVRYFGMGPQESYCDKHQAASHGLYHANVDDLHEDYIRPQENGSHYDCEYVELNNSRYGIMVSAENAFSFNASYYTQEELEKKTHNYELTESDSVVFCVDYALNGIGSNSCGPVVLDQYRFDDVLFRFQFTLIPYVK</sequence>
<dbReference type="GO" id="GO:0004565">
    <property type="term" value="F:beta-galactosidase activity"/>
    <property type="evidence" value="ECO:0007669"/>
    <property type="project" value="UniProtKB-EC"/>
</dbReference>
<dbReference type="PROSITE" id="PS00719">
    <property type="entry name" value="GLYCOSYL_HYDROL_F2_1"/>
    <property type="match status" value="1"/>
</dbReference>
<dbReference type="Gene3D" id="2.60.40.10">
    <property type="entry name" value="Immunoglobulins"/>
    <property type="match status" value="2"/>
</dbReference>
<dbReference type="Pfam" id="PF00703">
    <property type="entry name" value="Glyco_hydro_2"/>
    <property type="match status" value="1"/>
</dbReference>
<comment type="similarity">
    <text evidence="2 7">Belongs to the glycosyl hydrolase 2 family.</text>
</comment>
<dbReference type="Pfam" id="PF02836">
    <property type="entry name" value="Glyco_hydro_2_C"/>
    <property type="match status" value="1"/>
</dbReference>
<dbReference type="GO" id="GO:0030246">
    <property type="term" value="F:carbohydrate binding"/>
    <property type="evidence" value="ECO:0007669"/>
    <property type="project" value="InterPro"/>
</dbReference>
<dbReference type="Gene3D" id="3.20.20.80">
    <property type="entry name" value="Glycosidases"/>
    <property type="match status" value="1"/>
</dbReference>
<dbReference type="PRINTS" id="PR00132">
    <property type="entry name" value="GLHYDRLASE2"/>
</dbReference>
<gene>
    <name evidence="9" type="ORF">LKD71_17070</name>
</gene>
<dbReference type="SUPFAM" id="SSF74650">
    <property type="entry name" value="Galactose mutarotase-like"/>
    <property type="match status" value="1"/>
</dbReference>
<dbReference type="GO" id="GO:0005990">
    <property type="term" value="P:lactose catabolic process"/>
    <property type="evidence" value="ECO:0007669"/>
    <property type="project" value="TreeGrafter"/>
</dbReference>
<dbReference type="PANTHER" id="PTHR46323:SF2">
    <property type="entry name" value="BETA-GALACTOSIDASE"/>
    <property type="match status" value="1"/>
</dbReference>
<dbReference type="Pfam" id="PF02837">
    <property type="entry name" value="Glyco_hydro_2_N"/>
    <property type="match status" value="1"/>
</dbReference>
<dbReference type="InterPro" id="IPR013783">
    <property type="entry name" value="Ig-like_fold"/>
</dbReference>
<dbReference type="InterPro" id="IPR036156">
    <property type="entry name" value="Beta-gal/glucu_dom_sf"/>
</dbReference>
<reference evidence="9 10" key="1">
    <citation type="submission" date="2021-10" db="EMBL/GenBank/DDBJ databases">
        <title>Anaerobic single-cell dispensing facilitates the cultivation of human gut bacteria.</title>
        <authorList>
            <person name="Afrizal A."/>
        </authorList>
    </citation>
    <scope>NUCLEOTIDE SEQUENCE [LARGE SCALE GENOMIC DNA]</scope>
    <source>
        <strain evidence="9 10">CLA-AA-H277</strain>
    </source>
</reference>
<dbReference type="SUPFAM" id="SSF49303">
    <property type="entry name" value="beta-Galactosidase/glucuronidase domain"/>
    <property type="match status" value="2"/>
</dbReference>
<comment type="catalytic activity">
    <reaction evidence="1 7">
        <text>Hydrolysis of terminal non-reducing beta-D-galactose residues in beta-D-galactosides.</text>
        <dbReference type="EC" id="3.2.1.23"/>
    </reaction>
</comment>
<dbReference type="InterPro" id="IPR006101">
    <property type="entry name" value="Glyco_hydro_2"/>
</dbReference>
<feature type="domain" description="Beta galactosidase small chain/" evidence="8">
    <location>
        <begin position="739"/>
        <end position="1007"/>
    </location>
</feature>
<dbReference type="Gene3D" id="2.70.98.10">
    <property type="match status" value="1"/>
</dbReference>
<dbReference type="Gene3D" id="2.60.120.260">
    <property type="entry name" value="Galactose-binding domain-like"/>
    <property type="match status" value="1"/>
</dbReference>
<dbReference type="InterPro" id="IPR011013">
    <property type="entry name" value="Gal_mutarotase_sf_dom"/>
</dbReference>
<dbReference type="InterPro" id="IPR023230">
    <property type="entry name" value="Glyco_hydro_2_CS"/>
</dbReference>
<dbReference type="AlphaFoldDB" id="A0AAE3DWA4"/>
<dbReference type="RefSeq" id="WP_227616316.1">
    <property type="nucleotide sequence ID" value="NZ_JAJEPR010000059.1"/>
</dbReference>
<dbReference type="InterPro" id="IPR014718">
    <property type="entry name" value="GH-type_carb-bd"/>
</dbReference>
<evidence type="ECO:0000256" key="4">
    <source>
        <dbReference type="ARBA" id="ARBA00022801"/>
    </source>
</evidence>
<keyword evidence="10" id="KW-1185">Reference proteome</keyword>
<keyword evidence="5 7" id="KW-0326">Glycosidase</keyword>
<dbReference type="InterPro" id="IPR017853">
    <property type="entry name" value="GH"/>
</dbReference>
<evidence type="ECO:0000313" key="10">
    <source>
        <dbReference type="Proteomes" id="UP001197875"/>
    </source>
</evidence>